<dbReference type="GeneID" id="24265824"/>
<organism evidence="3 4">
    <name type="scientific">Plasmodium fragile</name>
    <dbReference type="NCBI Taxonomy" id="5857"/>
    <lineage>
        <taxon>Eukaryota</taxon>
        <taxon>Sar</taxon>
        <taxon>Alveolata</taxon>
        <taxon>Apicomplexa</taxon>
        <taxon>Aconoidasida</taxon>
        <taxon>Haemosporida</taxon>
        <taxon>Plasmodiidae</taxon>
        <taxon>Plasmodium</taxon>
        <taxon>Plasmodium (Plasmodium)</taxon>
    </lineage>
</organism>
<dbReference type="PROSITE" id="PS51644">
    <property type="entry name" value="HTH_OST"/>
    <property type="match status" value="1"/>
</dbReference>
<dbReference type="InterPro" id="IPR025605">
    <property type="entry name" value="OST-HTH/LOTUS_dom"/>
</dbReference>
<protein>
    <recommendedName>
        <fullName evidence="2">HTH OST-type domain-containing protein</fullName>
    </recommendedName>
</protein>
<feature type="region of interest" description="Disordered" evidence="1">
    <location>
        <begin position="1025"/>
        <end position="1069"/>
    </location>
</feature>
<dbReference type="Proteomes" id="UP000054561">
    <property type="component" value="Unassembled WGS sequence"/>
</dbReference>
<dbReference type="Pfam" id="PF14418">
    <property type="entry name" value="OHA"/>
    <property type="match status" value="1"/>
</dbReference>
<accession>A0A0D9QSK2</accession>
<feature type="region of interest" description="Disordered" evidence="1">
    <location>
        <begin position="1"/>
        <end position="53"/>
    </location>
</feature>
<sequence length="1533" mass="168823">MKKSTKRSNQNTTTPRENEIAKDVDTTRETTQRRKGKENEKVDMGKNNIEANEQAENLNYINSYLTEIFDLAKSDESVSSKEDGNVKGTPPQQKSSELGETISRLHTKNNSFNVEWDLDNTYEFETMESGSYPNGDVQLVEAVDVVEVVEVPNAGEVSAGASYTGGGCEHGLRLKKALTSVDERDYNIFGTKSLFNHFGSFNRSGSPGVWLTKDEEMYNATKGQSVQNGVGVCMKMAEGTGDLLIDEVVRGSCPMEQSEKFDMLEEDAFHNTGGSSVEHESDRVNVELLLAQLAGSNEHVDGVDTVQTGKSPHELNKNLFELLSSSNREFICDYIRKYREVEECGDGTSGEGNVQGQNAPHVDGYEKGKSVCFDLLTQDNSIMLNEHDIGTYVKRDRGKEAGIGFKSESFISSGENIHPSGGERDETSRHNVVNQDNCAMHHLGGMAHPAHTNGGEYKKEGYEHTDSNAPSLFFIPAWVGYDQGETCMQGRGLDKEDTEGKRSTTTPPNHVAPADAWHGQTPSVRPNVKECTTSELYDNLLELLNDGSHNVVKVDNVKQEIGMHSGEDFISGNTAAYYHGDILKHMTHEGGRYSHPDDDHNGANDAFTRRANYEAVRNYAHGLSGVDDVAEVSEVGRGVTMGNISNTALPMKSYLKYPTAPFPILHDNAQGTFRNGGQSTHGSQNKVAKKKKNIMFEALKNKIGFLLQHEDDEVSLSEYIMDAISDYNRSKWGTGASGRERMEHVSRPSFGEGDAGLYYNPVGGGYEIPTRTDLQTCYARQGTQNGIPKSETINYNCSGASEHRHTTNLPLGRAHTDLYNDRYSQMDPIRGRSPPQGLQLEGTRQDKWRADNSNGGVPHVRNRTQRSSIANLKLFLENSLLAHNMTNSRSAQDGAVGAVGVAVEAGIPSGHMDNYTSGQRNSLSKGSFGGDSAFGPNGYDIRARWNSGLMSTASPPLPVLPVKEVDGRNSANVGSFHWGDYSIEPGDAIREQVGTANKEEDKAAQLRKINENLLLLSRRNSRSLRTSDVSTVEQERSAAQDGSANGHVLPLHGGNSLMRNPEGARRDNGLAHDGDDWLLKRDSANLTIHGAFGGGVGTDLFSGVVGSFEKGHFIDDEVGSNWSSWNFKGRERGIEEAKTEGILFGGRRRDPSLRSGGKGAFEDHGNNSLWNRNVASGSSATRGSNSRGSGVNSGRGSGVNSGRGSGDRNGRVDRSKSEERRGMSNTRGKKKSSEARDQLSAEALKACLSKKDEQDLEHLLKSLYEDRIIPLVINLKGRAEEYNLRDVIKNNITNAYGLFPEKYTVTEHHPRSPSSAAAANSPPAAASSPENCLVHFAHRKVDDDYFFSINDSVDRYDATLWNQFEKYLLEIASSDDPQVYSFTGGRYGMAKELQRRKLPFFQGLYLGHLCHIVHISATRKIIAYENNFIKPISQCKKYEDAKMGILNTRGGNAKNYISSMEELKFYLGAILKTHKRGINISTLKGKMMSNYNKRLCESVFHCVKLVELLQMEELRDVCVVDLESRVLRGVVAR</sequence>
<evidence type="ECO:0000256" key="1">
    <source>
        <dbReference type="SAM" id="MobiDB-lite"/>
    </source>
</evidence>
<dbReference type="RefSeq" id="XP_012333584.1">
    <property type="nucleotide sequence ID" value="XM_012478161.1"/>
</dbReference>
<feature type="compositionally biased region" description="Basic and acidic residues" evidence="1">
    <location>
        <begin position="16"/>
        <end position="44"/>
    </location>
</feature>
<proteinExistence type="predicted"/>
<feature type="domain" description="HTH OST-type" evidence="2">
    <location>
        <begin position="1459"/>
        <end position="1533"/>
    </location>
</feature>
<dbReference type="OrthoDB" id="447390at2759"/>
<reference evidence="3 4" key="1">
    <citation type="submission" date="2014-03" db="EMBL/GenBank/DDBJ databases">
        <title>The Genome Sequence of Plasmodium fragile nilgiri.</title>
        <authorList>
            <consortium name="The Broad Institute Genomics Platform"/>
            <consortium name="The Broad Institute Genome Sequencing Center for Infectious Disease"/>
            <person name="Neafsey D."/>
            <person name="Duraisingh M."/>
            <person name="Young S.K."/>
            <person name="Zeng Q."/>
            <person name="Gargeya S."/>
            <person name="Abouelleil A."/>
            <person name="Alvarado L."/>
            <person name="Chapman S.B."/>
            <person name="Gainer-Dewar J."/>
            <person name="Goldberg J."/>
            <person name="Griggs A."/>
            <person name="Gujja S."/>
            <person name="Hansen M."/>
            <person name="Howarth C."/>
            <person name="Imamovic A."/>
            <person name="Larimer J."/>
            <person name="Pearson M."/>
            <person name="Poon T.W."/>
            <person name="Priest M."/>
            <person name="Roberts A."/>
            <person name="Saif S."/>
            <person name="Shea T."/>
            <person name="Sykes S."/>
            <person name="Wortman J."/>
            <person name="Nusbaum C."/>
            <person name="Birren B."/>
        </authorList>
    </citation>
    <scope>NUCLEOTIDE SEQUENCE [LARGE SCALE GENOMIC DNA]</scope>
    <source>
        <strain evidence="4">nilgiri</strain>
    </source>
</reference>
<dbReference type="OMA" id="GHLCHIV"/>
<evidence type="ECO:0000313" key="4">
    <source>
        <dbReference type="Proteomes" id="UP000054561"/>
    </source>
</evidence>
<feature type="compositionally biased region" description="Polar residues" evidence="1">
    <location>
        <begin position="1166"/>
        <end position="1181"/>
    </location>
</feature>
<name>A0A0D9QSK2_PLAFR</name>
<dbReference type="VEuPathDB" id="PlasmoDB:AK88_00510"/>
<dbReference type="InterPro" id="IPR056022">
    <property type="entry name" value="DUF7602"/>
</dbReference>
<evidence type="ECO:0000259" key="2">
    <source>
        <dbReference type="PROSITE" id="PS51644"/>
    </source>
</evidence>
<keyword evidence="4" id="KW-1185">Reference proteome</keyword>
<dbReference type="Pfam" id="PF24549">
    <property type="entry name" value="DUF7602"/>
    <property type="match status" value="1"/>
</dbReference>
<feature type="region of interest" description="Disordered" evidence="1">
    <location>
        <begin position="1142"/>
        <end position="1237"/>
    </location>
</feature>
<feature type="compositionally biased region" description="Basic and acidic residues" evidence="1">
    <location>
        <begin position="76"/>
        <end position="85"/>
    </location>
</feature>
<feature type="region of interest" description="Disordered" evidence="1">
    <location>
        <begin position="492"/>
        <end position="523"/>
    </location>
</feature>
<feature type="compositionally biased region" description="Gly residues" evidence="1">
    <location>
        <begin position="1191"/>
        <end position="1204"/>
    </location>
</feature>
<feature type="region of interest" description="Disordered" evidence="1">
    <location>
        <begin position="76"/>
        <end position="99"/>
    </location>
</feature>
<evidence type="ECO:0000313" key="3">
    <source>
        <dbReference type="EMBL" id="KJP89802.1"/>
    </source>
</evidence>
<feature type="compositionally biased region" description="Basic and acidic residues" evidence="1">
    <location>
        <begin position="1205"/>
        <end position="1222"/>
    </location>
</feature>
<dbReference type="EMBL" id="KQ001648">
    <property type="protein sequence ID" value="KJP89802.1"/>
    <property type="molecule type" value="Genomic_DNA"/>
</dbReference>
<dbReference type="InterPro" id="IPR025677">
    <property type="entry name" value="OST-HTH-assoc_dom"/>
</dbReference>
<feature type="compositionally biased region" description="Basic and acidic residues" evidence="1">
    <location>
        <begin position="492"/>
        <end position="502"/>
    </location>
</feature>
<gene>
    <name evidence="3" type="ORF">AK88_00510</name>
</gene>